<dbReference type="PROSITE" id="PS50164">
    <property type="entry name" value="GIY_YIG"/>
    <property type="match status" value="1"/>
</dbReference>
<protein>
    <submittedName>
        <fullName evidence="3">GIY-YIG nuclease family protein</fullName>
    </submittedName>
</protein>
<dbReference type="InterPro" id="IPR050190">
    <property type="entry name" value="UPF0213_domain"/>
</dbReference>
<reference evidence="4" key="1">
    <citation type="journal article" date="2019" name="Int. J. Syst. Evol. Microbiol.">
        <title>The Global Catalogue of Microorganisms (GCM) 10K type strain sequencing project: providing services to taxonomists for standard genome sequencing and annotation.</title>
        <authorList>
            <consortium name="The Broad Institute Genomics Platform"/>
            <consortium name="The Broad Institute Genome Sequencing Center for Infectious Disease"/>
            <person name="Wu L."/>
            <person name="Ma J."/>
        </authorList>
    </citation>
    <scope>NUCLEOTIDE SEQUENCE [LARGE SCALE GENOMIC DNA]</scope>
    <source>
        <strain evidence="4">CCM 8896</strain>
    </source>
</reference>
<dbReference type="Pfam" id="PF01541">
    <property type="entry name" value="GIY-YIG"/>
    <property type="match status" value="1"/>
</dbReference>
<evidence type="ECO:0000259" key="2">
    <source>
        <dbReference type="PROSITE" id="PS50164"/>
    </source>
</evidence>
<dbReference type="InterPro" id="IPR000305">
    <property type="entry name" value="GIY-YIG_endonuc"/>
</dbReference>
<dbReference type="SMART" id="SM00465">
    <property type="entry name" value="GIYc"/>
    <property type="match status" value="1"/>
</dbReference>
<dbReference type="RefSeq" id="WP_125713034.1">
    <property type="nucleotide sequence ID" value="NZ_JBHTOP010000026.1"/>
</dbReference>
<comment type="similarity">
    <text evidence="1">Belongs to the UPF0213 family.</text>
</comment>
<comment type="caution">
    <text evidence="3">The sequence shown here is derived from an EMBL/GenBank/DDBJ whole genome shotgun (WGS) entry which is preliminary data.</text>
</comment>
<name>A0ABW4J8Z2_9LACO</name>
<accession>A0ABW4J8Z2</accession>
<evidence type="ECO:0000313" key="4">
    <source>
        <dbReference type="Proteomes" id="UP001597267"/>
    </source>
</evidence>
<sequence length="88" mass="10267">MAKANFYFYVLKCKDGSFYAGFTTDVKKRVATHNAGKGAKYTRSHRPVTLLYFESFTTKTQALQKEAWFKKLTRAKKEAYLRDKKIDI</sequence>
<organism evidence="3 4">
    <name type="scientific">Agrilactobacillus yilanensis</name>
    <dbReference type="NCBI Taxonomy" id="2485997"/>
    <lineage>
        <taxon>Bacteria</taxon>
        <taxon>Bacillati</taxon>
        <taxon>Bacillota</taxon>
        <taxon>Bacilli</taxon>
        <taxon>Lactobacillales</taxon>
        <taxon>Lactobacillaceae</taxon>
        <taxon>Agrilactobacillus</taxon>
    </lineage>
</organism>
<keyword evidence="4" id="KW-1185">Reference proteome</keyword>
<evidence type="ECO:0000256" key="1">
    <source>
        <dbReference type="ARBA" id="ARBA00007435"/>
    </source>
</evidence>
<dbReference type="CDD" id="cd10456">
    <property type="entry name" value="GIY-YIG_UPF0213"/>
    <property type="match status" value="1"/>
</dbReference>
<dbReference type="EMBL" id="JBHTOP010000026">
    <property type="protein sequence ID" value="MFD1672836.1"/>
    <property type="molecule type" value="Genomic_DNA"/>
</dbReference>
<dbReference type="PANTHER" id="PTHR34477">
    <property type="entry name" value="UPF0213 PROTEIN YHBQ"/>
    <property type="match status" value="1"/>
</dbReference>
<dbReference type="Gene3D" id="3.40.1440.10">
    <property type="entry name" value="GIY-YIG endonuclease"/>
    <property type="match status" value="1"/>
</dbReference>
<dbReference type="PANTHER" id="PTHR34477:SF1">
    <property type="entry name" value="UPF0213 PROTEIN YHBQ"/>
    <property type="match status" value="1"/>
</dbReference>
<dbReference type="InterPro" id="IPR035901">
    <property type="entry name" value="GIY-YIG_endonuc_sf"/>
</dbReference>
<dbReference type="SUPFAM" id="SSF82771">
    <property type="entry name" value="GIY-YIG endonuclease"/>
    <property type="match status" value="1"/>
</dbReference>
<dbReference type="Proteomes" id="UP001597267">
    <property type="component" value="Unassembled WGS sequence"/>
</dbReference>
<evidence type="ECO:0000313" key="3">
    <source>
        <dbReference type="EMBL" id="MFD1672836.1"/>
    </source>
</evidence>
<proteinExistence type="inferred from homology"/>
<gene>
    <name evidence="3" type="ORF">ACFQ5M_12055</name>
</gene>
<feature type="domain" description="GIY-YIG" evidence="2">
    <location>
        <begin position="4"/>
        <end position="79"/>
    </location>
</feature>